<reference evidence="3 4" key="1">
    <citation type="submission" date="2019-03" db="EMBL/GenBank/DDBJ databases">
        <title>Draft genome sequences of novel Actinobacteria.</title>
        <authorList>
            <person name="Sahin N."/>
            <person name="Ay H."/>
            <person name="Saygin H."/>
        </authorList>
    </citation>
    <scope>NUCLEOTIDE SEQUENCE [LARGE SCALE GENOMIC DNA]</scope>
    <source>
        <strain evidence="3 4">H3C3</strain>
    </source>
</reference>
<proteinExistence type="predicted"/>
<comment type="caution">
    <text evidence="3">The sequence shown here is derived from an EMBL/GenBank/DDBJ whole genome shotgun (WGS) entry which is preliminary data.</text>
</comment>
<dbReference type="EMBL" id="SMKU01000018">
    <property type="protein sequence ID" value="TDD94660.1"/>
    <property type="molecule type" value="Genomic_DNA"/>
</dbReference>
<dbReference type="PANTHER" id="PTHR36440">
    <property type="entry name" value="PUTATIVE (AFU_ORTHOLOGUE AFUA_8G07350)-RELATED"/>
    <property type="match status" value="1"/>
</dbReference>
<dbReference type="InterPro" id="IPR014710">
    <property type="entry name" value="RmlC-like_jellyroll"/>
</dbReference>
<evidence type="ECO:0000313" key="3">
    <source>
        <dbReference type="EMBL" id="TDD94660.1"/>
    </source>
</evidence>
<dbReference type="InterPro" id="IPR011051">
    <property type="entry name" value="RmlC_Cupin_sf"/>
</dbReference>
<dbReference type="Pfam" id="PF07883">
    <property type="entry name" value="Cupin_2"/>
    <property type="match status" value="1"/>
</dbReference>
<dbReference type="OrthoDB" id="5243731at2"/>
<dbReference type="InterPro" id="IPR053146">
    <property type="entry name" value="QDO-like"/>
</dbReference>
<dbReference type="Proteomes" id="UP000294513">
    <property type="component" value="Unassembled WGS sequence"/>
</dbReference>
<dbReference type="RefSeq" id="WP_131890026.1">
    <property type="nucleotide sequence ID" value="NZ_SMKU01000018.1"/>
</dbReference>
<feature type="region of interest" description="Disordered" evidence="1">
    <location>
        <begin position="1"/>
        <end position="34"/>
    </location>
</feature>
<dbReference type="Gene3D" id="2.60.120.10">
    <property type="entry name" value="Jelly Rolls"/>
    <property type="match status" value="1"/>
</dbReference>
<feature type="domain" description="Cupin type-2" evidence="2">
    <location>
        <begin position="71"/>
        <end position="130"/>
    </location>
</feature>
<dbReference type="AlphaFoldDB" id="A0A4R5C902"/>
<protein>
    <submittedName>
        <fullName evidence="3">Cupin domain-containing protein</fullName>
    </submittedName>
</protein>
<keyword evidence="4" id="KW-1185">Reference proteome</keyword>
<gene>
    <name evidence="3" type="ORF">E1298_06670</name>
</gene>
<name>A0A4R5C902_9ACTN</name>
<organism evidence="3 4">
    <name type="scientific">Actinomadura rubrisoli</name>
    <dbReference type="NCBI Taxonomy" id="2530368"/>
    <lineage>
        <taxon>Bacteria</taxon>
        <taxon>Bacillati</taxon>
        <taxon>Actinomycetota</taxon>
        <taxon>Actinomycetes</taxon>
        <taxon>Streptosporangiales</taxon>
        <taxon>Thermomonosporaceae</taxon>
        <taxon>Actinomadura</taxon>
    </lineage>
</organism>
<dbReference type="SUPFAM" id="SSF51182">
    <property type="entry name" value="RmlC-like cupins"/>
    <property type="match status" value="1"/>
</dbReference>
<accession>A0A4R5C902</accession>
<dbReference type="PANTHER" id="PTHR36440:SF1">
    <property type="entry name" value="PUTATIVE (AFU_ORTHOLOGUE AFUA_8G07350)-RELATED"/>
    <property type="match status" value="1"/>
</dbReference>
<evidence type="ECO:0000256" key="1">
    <source>
        <dbReference type="SAM" id="MobiDB-lite"/>
    </source>
</evidence>
<sequence length="171" mass="18763">MSYPEARYHGEGGENSGVLRPGDTGPDLVIGASDSDRVHTGTRVHYLGTGGSTNGAFGLYRWEMGTRPSGPSPHFHRTITESFYILSGTVRLYDGKGWTDASPGDFLFVPEGGVHAFRNESGEPAAMLLLFTPGAPREGYFEELADIAETGRTLTGEEWTELYRRHDQYMV</sequence>
<evidence type="ECO:0000259" key="2">
    <source>
        <dbReference type="Pfam" id="PF07883"/>
    </source>
</evidence>
<feature type="compositionally biased region" description="Basic and acidic residues" evidence="1">
    <location>
        <begin position="1"/>
        <end position="12"/>
    </location>
</feature>
<evidence type="ECO:0000313" key="4">
    <source>
        <dbReference type="Proteomes" id="UP000294513"/>
    </source>
</evidence>
<dbReference type="InterPro" id="IPR013096">
    <property type="entry name" value="Cupin_2"/>
</dbReference>